<dbReference type="GO" id="GO:0000978">
    <property type="term" value="F:RNA polymerase II cis-regulatory region sequence-specific DNA binding"/>
    <property type="evidence" value="ECO:0007669"/>
    <property type="project" value="TreeGrafter"/>
</dbReference>
<proteinExistence type="predicted"/>
<dbReference type="AlphaFoldDB" id="A0A8S3YK30"/>
<evidence type="ECO:0000256" key="8">
    <source>
        <dbReference type="ARBA" id="ARBA00023170"/>
    </source>
</evidence>
<keyword evidence="5" id="KW-0805">Transcription regulation</keyword>
<feature type="region of interest" description="Disordered" evidence="10">
    <location>
        <begin position="247"/>
        <end position="324"/>
    </location>
</feature>
<evidence type="ECO:0000256" key="9">
    <source>
        <dbReference type="ARBA" id="ARBA00023242"/>
    </source>
</evidence>
<dbReference type="InterPro" id="IPR013088">
    <property type="entry name" value="Znf_NHR/GATA"/>
</dbReference>
<feature type="region of interest" description="Disordered" evidence="10">
    <location>
        <begin position="628"/>
        <end position="647"/>
    </location>
</feature>
<comment type="caution">
    <text evidence="13">The sequence shown here is derived from an EMBL/GenBank/DDBJ whole genome shotgun (WGS) entry which is preliminary data.</text>
</comment>
<dbReference type="Pfam" id="PF00105">
    <property type="entry name" value="zf-C4"/>
    <property type="match status" value="1"/>
</dbReference>
<keyword evidence="2" id="KW-0479">Metal-binding</keyword>
<dbReference type="SMART" id="SM00430">
    <property type="entry name" value="HOLI"/>
    <property type="match status" value="1"/>
</dbReference>
<feature type="compositionally biased region" description="Low complexity" evidence="10">
    <location>
        <begin position="250"/>
        <end position="270"/>
    </location>
</feature>
<dbReference type="Pfam" id="PF00104">
    <property type="entry name" value="Hormone_recep"/>
    <property type="match status" value="1"/>
</dbReference>
<keyword evidence="4" id="KW-0862">Zinc</keyword>
<feature type="domain" description="Nuclear receptor" evidence="11">
    <location>
        <begin position="11"/>
        <end position="89"/>
    </location>
</feature>
<dbReference type="EMBL" id="CAJHNH020000350">
    <property type="protein sequence ID" value="CAG5117124.1"/>
    <property type="molecule type" value="Genomic_DNA"/>
</dbReference>
<dbReference type="OrthoDB" id="5837785at2759"/>
<dbReference type="PROSITE" id="PS51030">
    <property type="entry name" value="NUCLEAR_REC_DBD_2"/>
    <property type="match status" value="1"/>
</dbReference>
<keyword evidence="8" id="KW-0675">Receptor</keyword>
<dbReference type="SUPFAM" id="SSF57716">
    <property type="entry name" value="Glucocorticoid receptor-like (DNA-binding domain)"/>
    <property type="match status" value="1"/>
</dbReference>
<feature type="region of interest" description="Disordered" evidence="10">
    <location>
        <begin position="467"/>
        <end position="528"/>
    </location>
</feature>
<dbReference type="GO" id="GO:0008270">
    <property type="term" value="F:zinc ion binding"/>
    <property type="evidence" value="ECO:0007669"/>
    <property type="project" value="UniProtKB-KW"/>
</dbReference>
<accession>A0A8S3YK30</accession>
<dbReference type="SMART" id="SM00399">
    <property type="entry name" value="ZnF_C4"/>
    <property type="match status" value="1"/>
</dbReference>
<evidence type="ECO:0000256" key="4">
    <source>
        <dbReference type="ARBA" id="ARBA00022833"/>
    </source>
</evidence>
<dbReference type="PANTHER" id="PTHR45805">
    <property type="entry name" value="NUCLEAR HORMONE RECEPTOR HR3-RELATED"/>
    <property type="match status" value="1"/>
</dbReference>
<dbReference type="PRINTS" id="PR00047">
    <property type="entry name" value="STROIDFINGER"/>
</dbReference>
<evidence type="ECO:0000256" key="7">
    <source>
        <dbReference type="ARBA" id="ARBA00023163"/>
    </source>
</evidence>
<evidence type="ECO:0000256" key="10">
    <source>
        <dbReference type="SAM" id="MobiDB-lite"/>
    </source>
</evidence>
<dbReference type="SUPFAM" id="SSF48508">
    <property type="entry name" value="Nuclear receptor ligand-binding domain"/>
    <property type="match status" value="1"/>
</dbReference>
<feature type="compositionally biased region" description="Low complexity" evidence="10">
    <location>
        <begin position="633"/>
        <end position="646"/>
    </location>
</feature>
<feature type="domain" description="NR LBD" evidence="12">
    <location>
        <begin position="698"/>
        <end position="920"/>
    </location>
</feature>
<reference evidence="13" key="1">
    <citation type="submission" date="2021-04" db="EMBL/GenBank/DDBJ databases">
        <authorList>
            <consortium name="Molecular Ecology Group"/>
        </authorList>
    </citation>
    <scope>NUCLEOTIDE SEQUENCE</scope>
</reference>
<gene>
    <name evidence="13" type="ORF">CUNI_LOCUS2682</name>
</gene>
<feature type="compositionally biased region" description="Polar residues" evidence="10">
    <location>
        <begin position="481"/>
        <end position="490"/>
    </location>
</feature>
<dbReference type="CDD" id="cd06916">
    <property type="entry name" value="NR_DBD_like"/>
    <property type="match status" value="1"/>
</dbReference>
<dbReference type="Gene3D" id="3.30.50.10">
    <property type="entry name" value="Erythroid Transcription Factor GATA-1, subunit A"/>
    <property type="match status" value="1"/>
</dbReference>
<dbReference type="GO" id="GO:0004879">
    <property type="term" value="F:nuclear receptor activity"/>
    <property type="evidence" value="ECO:0007669"/>
    <property type="project" value="TreeGrafter"/>
</dbReference>
<organism evidence="13 14">
    <name type="scientific">Candidula unifasciata</name>
    <dbReference type="NCBI Taxonomy" id="100452"/>
    <lineage>
        <taxon>Eukaryota</taxon>
        <taxon>Metazoa</taxon>
        <taxon>Spiralia</taxon>
        <taxon>Lophotrochozoa</taxon>
        <taxon>Mollusca</taxon>
        <taxon>Gastropoda</taxon>
        <taxon>Heterobranchia</taxon>
        <taxon>Euthyneura</taxon>
        <taxon>Panpulmonata</taxon>
        <taxon>Eupulmonata</taxon>
        <taxon>Stylommatophora</taxon>
        <taxon>Helicina</taxon>
        <taxon>Helicoidea</taxon>
        <taxon>Geomitridae</taxon>
        <taxon>Candidula</taxon>
    </lineage>
</organism>
<keyword evidence="14" id="KW-1185">Reference proteome</keyword>
<dbReference type="PROSITE" id="PS00031">
    <property type="entry name" value="NUCLEAR_REC_DBD_1"/>
    <property type="match status" value="1"/>
</dbReference>
<evidence type="ECO:0000259" key="11">
    <source>
        <dbReference type="PROSITE" id="PS51030"/>
    </source>
</evidence>
<dbReference type="PANTHER" id="PTHR45805:SF2">
    <property type="entry name" value="NUCLEAR HORMONE RECEPTOR HR3-RELATED"/>
    <property type="match status" value="1"/>
</dbReference>
<keyword evidence="9" id="KW-0539">Nucleus</keyword>
<evidence type="ECO:0000256" key="2">
    <source>
        <dbReference type="ARBA" id="ARBA00022723"/>
    </source>
</evidence>
<evidence type="ECO:0000256" key="6">
    <source>
        <dbReference type="ARBA" id="ARBA00023125"/>
    </source>
</evidence>
<comment type="subcellular location">
    <subcellularLocation>
        <location evidence="1">Nucleus</location>
    </subcellularLocation>
</comment>
<evidence type="ECO:0000313" key="14">
    <source>
        <dbReference type="Proteomes" id="UP000678393"/>
    </source>
</evidence>
<dbReference type="GO" id="GO:0005634">
    <property type="term" value="C:nucleus"/>
    <property type="evidence" value="ECO:0007669"/>
    <property type="project" value="UniProtKB-SubCell"/>
</dbReference>
<evidence type="ECO:0000256" key="5">
    <source>
        <dbReference type="ARBA" id="ARBA00023015"/>
    </source>
</evidence>
<evidence type="ECO:0000256" key="1">
    <source>
        <dbReference type="ARBA" id="ARBA00004123"/>
    </source>
</evidence>
<dbReference type="Gene3D" id="1.10.565.10">
    <property type="entry name" value="Retinoid X Receptor"/>
    <property type="match status" value="1"/>
</dbReference>
<name>A0A8S3YK30_9EUPU</name>
<protein>
    <submittedName>
        <fullName evidence="13">Uncharacterized protein</fullName>
    </submittedName>
</protein>
<evidence type="ECO:0000259" key="12">
    <source>
        <dbReference type="PROSITE" id="PS51843"/>
    </source>
</evidence>
<keyword evidence="6" id="KW-0238">DNA-binding</keyword>
<feature type="compositionally biased region" description="Polar residues" evidence="10">
    <location>
        <begin position="311"/>
        <end position="324"/>
    </location>
</feature>
<dbReference type="InterPro" id="IPR000536">
    <property type="entry name" value="Nucl_hrmn_rcpt_lig-bd"/>
</dbReference>
<feature type="compositionally biased region" description="Low complexity" evidence="10">
    <location>
        <begin position="491"/>
        <end position="501"/>
    </location>
</feature>
<evidence type="ECO:0000256" key="3">
    <source>
        <dbReference type="ARBA" id="ARBA00022771"/>
    </source>
</evidence>
<sequence length="920" mass="100696">IAQQKPTSQTNLKCLVCGDKSSGVHYGVLACEGCKGFFRRALQNVGDPARKKCFYTKNCDVNMQTRNRCQYCRLQKCLALGMSRTAAKLGRRSRKMREMIQNIENTQTEQALHGLLSLNADNSTAVTVINSDEHPTNLSTSDFQHQAEVSPSSDRNTQLSVAALSVLLKEGSTSGQLIGQPMVANHHALVIPKPEMNLQAVAQAQLGVTDPDLKNRIITLMQQAAAESTSGNNAGRQEEDQPLMLKVQRSSPSSLGIVSSSGMRSSPLMSTAATSKVTVIQHHRPSPGDSQQNLHSPGTSEDVADIKSSRAQETGSSRAYSSEPLPTSTYIDNLFKSQQIYTIPGSSNQLYIKMENGQIEPIGHFETVGNSTVVSKVMLPSFVSASSESLSYPMSLPASVSLTSSTSTNPCVPHNLVVNEINSQMSEELPQMAGSYPSVIVSSNSSSLDLRKKFSAVEQFIRSPIKKRPYFPNTGPDDLSQPATSSGLQASPTVSSVTTSSNKRGSSESKPKRRRNNNNNSNTNNVSESVAVSSIGRHATTVNTISNSSTAADGFSTSLSVSVSQKVNSPVLSHRKGSFVTSNTDSEGHGAVNTTNASIMEYFSQSLQQQQQYLQQEHAQQSFNNSLAVQPAGRSDSFSGRSDSFSRLGRPLDKEEIKLTVPYMVSRLNDSYQTTFTFLKTKLVEMRQKLQEYIGNMTMDNVIGKIISQHLKSGSQRTSPGEMCWHHFQMRLNRTIEDVVCFAKKIPGFAELDQDDQISLIKGGCFEVACVVCAPFIDAETNSIFLLGNSSIVLRDEMKCGFPLGEHFVELLFNLSNRLNAFNLRNSEKALFSALVLISPDRPGLKNREKVSKLQELLIQALQSEITLSHKDEGGLFPRLLMSISSLRELGVEHRRMLESLKGQMSFPHDLYAETFDLLP</sequence>
<keyword evidence="7" id="KW-0804">Transcription</keyword>
<feature type="compositionally biased region" description="Low complexity" evidence="10">
    <location>
        <begin position="517"/>
        <end position="528"/>
    </location>
</feature>
<keyword evidence="3" id="KW-0863">Zinc-finger</keyword>
<feature type="compositionally biased region" description="Polar residues" evidence="10">
    <location>
        <begin position="288"/>
        <end position="299"/>
    </location>
</feature>
<dbReference type="CDD" id="cd06929">
    <property type="entry name" value="NR_LBD_F1"/>
    <property type="match status" value="1"/>
</dbReference>
<dbReference type="InterPro" id="IPR001628">
    <property type="entry name" value="Znf_hrmn_rcpt"/>
</dbReference>
<feature type="non-terminal residue" evidence="13">
    <location>
        <position position="1"/>
    </location>
</feature>
<dbReference type="Proteomes" id="UP000678393">
    <property type="component" value="Unassembled WGS sequence"/>
</dbReference>
<evidence type="ECO:0000313" key="13">
    <source>
        <dbReference type="EMBL" id="CAG5117124.1"/>
    </source>
</evidence>
<dbReference type="InterPro" id="IPR035500">
    <property type="entry name" value="NHR-like_dom_sf"/>
</dbReference>
<dbReference type="PROSITE" id="PS51843">
    <property type="entry name" value="NR_LBD"/>
    <property type="match status" value="1"/>
</dbReference>